<dbReference type="SUPFAM" id="SSF51735">
    <property type="entry name" value="NAD(P)-binding Rossmann-fold domains"/>
    <property type="match status" value="1"/>
</dbReference>
<dbReference type="Pfam" id="PF00389">
    <property type="entry name" value="2-Hacid_dh"/>
    <property type="match status" value="1"/>
</dbReference>
<dbReference type="FunFam" id="3.40.50.720:FF:000203">
    <property type="entry name" value="D-3-phosphoglycerate dehydrogenase (SerA)"/>
    <property type="match status" value="1"/>
</dbReference>
<dbReference type="InterPro" id="IPR006139">
    <property type="entry name" value="D-isomer_2_OHA_DH_cat_dom"/>
</dbReference>
<accession>A0A2X4UPQ8</accession>
<dbReference type="InterPro" id="IPR050857">
    <property type="entry name" value="D-2-hydroxyacid_DH"/>
</dbReference>
<protein>
    <submittedName>
        <fullName evidence="7">D-3-phosphoglycerate dehydrogenase</fullName>
        <ecNumber evidence="7">1.1.1.95</ecNumber>
    </submittedName>
</protein>
<dbReference type="InterPro" id="IPR006140">
    <property type="entry name" value="D-isomer_DH_NAD-bd"/>
</dbReference>
<keyword evidence="3" id="KW-0520">NAD</keyword>
<evidence type="ECO:0000259" key="5">
    <source>
        <dbReference type="Pfam" id="PF00389"/>
    </source>
</evidence>
<dbReference type="GO" id="GO:0051287">
    <property type="term" value="F:NAD binding"/>
    <property type="evidence" value="ECO:0007669"/>
    <property type="project" value="InterPro"/>
</dbReference>
<dbReference type="Pfam" id="PF02826">
    <property type="entry name" value="2-Hacid_dh_C"/>
    <property type="match status" value="1"/>
</dbReference>
<evidence type="ECO:0000313" key="8">
    <source>
        <dbReference type="Proteomes" id="UP000249005"/>
    </source>
</evidence>
<feature type="domain" description="D-isomer specific 2-hydroxyacid dehydrogenase catalytic" evidence="5">
    <location>
        <begin position="11"/>
        <end position="311"/>
    </location>
</feature>
<sequence>MSFTVLMTAPKLAPKGVKKLSEAGCRVIYVDNPKDPDAVYRILSTEPVDAVISRTLDLTGEAIRACPTLKVITKHGVGVSNIDVDAATQRNIPVLVTPGTNSQSVAELALGLMLAAARRIALYDRDLRAGNWSRSGDGQQLSGRTLGLVGFGQIGQTLATFCMAIGMKVVAYDPMMKQSPVEGVTLIDELPELLRQSQVLSLHCPLLPSTKNLIDEQALSLLPDGAILVNTARGPLIDESAMVAALQSGKLAGAGLDTFVNEPLSASDAIASMPTVVMTPHVGGSTPDALEAMAAHAADNVLRFLNGEPLAPTLCVNHLIK</sequence>
<dbReference type="KEGG" id="lri:NCTC12151_00797"/>
<dbReference type="PROSITE" id="PS00670">
    <property type="entry name" value="D_2_HYDROXYACID_DH_2"/>
    <property type="match status" value="1"/>
</dbReference>
<dbReference type="Proteomes" id="UP000249005">
    <property type="component" value="Chromosome 1"/>
</dbReference>
<dbReference type="PANTHER" id="PTHR42789:SF1">
    <property type="entry name" value="D-ISOMER SPECIFIC 2-HYDROXYACID DEHYDROGENASE FAMILY PROTEIN (AFU_ORTHOLOGUE AFUA_6G10090)"/>
    <property type="match status" value="1"/>
</dbReference>
<keyword evidence="8" id="KW-1185">Reference proteome</keyword>
<evidence type="ECO:0000256" key="1">
    <source>
        <dbReference type="ARBA" id="ARBA00005854"/>
    </source>
</evidence>
<dbReference type="RefSeq" id="WP_111739395.1">
    <property type="nucleotide sequence ID" value="NZ_LR698987.1"/>
</dbReference>
<dbReference type="CDD" id="cd12173">
    <property type="entry name" value="PGDH_4"/>
    <property type="match status" value="1"/>
</dbReference>
<dbReference type="AlphaFoldDB" id="A0A2X4UPQ8"/>
<name>A0A2X4UPQ8_9GAMM</name>
<dbReference type="EMBL" id="LS483470">
    <property type="protein sequence ID" value="SQI36582.1"/>
    <property type="molecule type" value="Genomic_DNA"/>
</dbReference>
<proteinExistence type="inferred from homology"/>
<dbReference type="SUPFAM" id="SSF52283">
    <property type="entry name" value="Formate/glycerate dehydrogenase catalytic domain-like"/>
    <property type="match status" value="1"/>
</dbReference>
<keyword evidence="2 4" id="KW-0560">Oxidoreductase</keyword>
<dbReference type="OrthoDB" id="9805416at2"/>
<evidence type="ECO:0000256" key="3">
    <source>
        <dbReference type="ARBA" id="ARBA00023027"/>
    </source>
</evidence>
<dbReference type="InterPro" id="IPR029753">
    <property type="entry name" value="D-isomer_DH_CS"/>
</dbReference>
<dbReference type="InterPro" id="IPR036291">
    <property type="entry name" value="NAD(P)-bd_dom_sf"/>
</dbReference>
<evidence type="ECO:0000259" key="6">
    <source>
        <dbReference type="Pfam" id="PF02826"/>
    </source>
</evidence>
<feature type="domain" description="D-isomer specific 2-hydroxyacid dehydrogenase NAD-binding" evidence="6">
    <location>
        <begin position="110"/>
        <end position="283"/>
    </location>
</feature>
<dbReference type="EC" id="1.1.1.95" evidence="7"/>
<dbReference type="Gene3D" id="3.40.50.720">
    <property type="entry name" value="NAD(P)-binding Rossmann-like Domain"/>
    <property type="match status" value="2"/>
</dbReference>
<dbReference type="PROSITE" id="PS00671">
    <property type="entry name" value="D_2_HYDROXYACID_DH_3"/>
    <property type="match status" value="1"/>
</dbReference>
<evidence type="ECO:0000313" key="7">
    <source>
        <dbReference type="EMBL" id="SQI36582.1"/>
    </source>
</evidence>
<gene>
    <name evidence="7" type="primary">serA_3</name>
    <name evidence="7" type="ORF">NCTC12151_00797</name>
</gene>
<evidence type="ECO:0000256" key="2">
    <source>
        <dbReference type="ARBA" id="ARBA00023002"/>
    </source>
</evidence>
<dbReference type="GO" id="GO:0004617">
    <property type="term" value="F:phosphoglycerate dehydrogenase activity"/>
    <property type="evidence" value="ECO:0007669"/>
    <property type="project" value="UniProtKB-EC"/>
</dbReference>
<reference evidence="7 8" key="1">
    <citation type="submission" date="2018-06" db="EMBL/GenBank/DDBJ databases">
        <authorList>
            <consortium name="Pathogen Informatics"/>
            <person name="Doyle S."/>
        </authorList>
    </citation>
    <scope>NUCLEOTIDE SEQUENCE [LARGE SCALE GENOMIC DNA]</scope>
    <source>
        <strain evidence="7 8">NCTC12151</strain>
    </source>
</reference>
<comment type="similarity">
    <text evidence="1 4">Belongs to the D-isomer specific 2-hydroxyacid dehydrogenase family.</text>
</comment>
<dbReference type="PANTHER" id="PTHR42789">
    <property type="entry name" value="D-ISOMER SPECIFIC 2-HYDROXYACID DEHYDROGENASE FAMILY PROTEIN (AFU_ORTHOLOGUE AFUA_6G10090)"/>
    <property type="match status" value="1"/>
</dbReference>
<evidence type="ECO:0000256" key="4">
    <source>
        <dbReference type="RuleBase" id="RU003719"/>
    </source>
</evidence>
<organism evidence="7 8">
    <name type="scientific">Leminorella richardii</name>
    <dbReference type="NCBI Taxonomy" id="158841"/>
    <lineage>
        <taxon>Bacteria</taxon>
        <taxon>Pseudomonadati</taxon>
        <taxon>Pseudomonadota</taxon>
        <taxon>Gammaproteobacteria</taxon>
        <taxon>Enterobacterales</taxon>
        <taxon>Budviciaceae</taxon>
        <taxon>Leminorella</taxon>
    </lineage>
</organism>